<dbReference type="Pfam" id="PF09423">
    <property type="entry name" value="PhoD"/>
    <property type="match status" value="1"/>
</dbReference>
<dbReference type="InterPro" id="IPR018946">
    <property type="entry name" value="PhoD-like_MPP"/>
</dbReference>
<sequence>MNYIISLVWIVYATLQSIIVQPKFFKRELEVLFDLYEINQSNQVQLIKALKFIKQQNSTSIHVQLEDLKDNTDYEFKYQVNLMDLIGNSGIYSGKFKTFSSNQNEFSFVASTCARSQSNSRVFTDILDLNPDFMINVGDMHYSARNYSKLETFVLAYHEIFKQRNQRNLYQSKPLIYTFDDHDFGSNNADGLSDSHEYAHQAYRDIIPNYGIQDDMGIYQNFKVGKVNFILLDGRTFKNTYYKDTNIQMKWLEEQIIQSAKDDNIEGVILLSSLPWSSKREWNVTTTYHEKEKIGKLIEELGFNTGKLNNKFLALISGDYHLLSYDTGLRNDDGNFPVFQCSPLDSKPTCKSGGFEGDIILQRGGFCQFKVDKHRTQPNRSCLGFKGYIHDKVMMTFNTCDEQLKLEMDEKLQILAQVRDDETIPQIERSQAGVLHDMILNGSICPATPMVKIQALFALFGLFLFIIATYNIMRNICYVRIE</sequence>
<evidence type="ECO:0000256" key="1">
    <source>
        <dbReference type="SAM" id="Phobius"/>
    </source>
</evidence>
<dbReference type="SUPFAM" id="SSF56300">
    <property type="entry name" value="Metallo-dependent phosphatases"/>
    <property type="match status" value="1"/>
</dbReference>
<dbReference type="PANTHER" id="PTHR33987:SF1">
    <property type="entry name" value="CALCINEURIN-LIKE METALLO-PHOSPHOESTERASE SUPERFAMILY PROTEIN"/>
    <property type="match status" value="1"/>
</dbReference>
<feature type="domain" description="PhoD-like phosphatase metallophosphatase" evidence="2">
    <location>
        <begin position="121"/>
        <end position="243"/>
    </location>
</feature>
<dbReference type="InterPro" id="IPR038607">
    <property type="entry name" value="PhoD-like_sf"/>
</dbReference>
<name>A0A078ANN7_STYLE</name>
<evidence type="ECO:0000313" key="3">
    <source>
        <dbReference type="EMBL" id="CDW82917.1"/>
    </source>
</evidence>
<evidence type="ECO:0000313" key="4">
    <source>
        <dbReference type="Proteomes" id="UP000039865"/>
    </source>
</evidence>
<dbReference type="EMBL" id="CCKQ01011367">
    <property type="protein sequence ID" value="CDW82917.1"/>
    <property type="molecule type" value="Genomic_DNA"/>
</dbReference>
<reference evidence="3 4" key="1">
    <citation type="submission" date="2014-06" db="EMBL/GenBank/DDBJ databases">
        <authorList>
            <person name="Swart Estienne"/>
        </authorList>
    </citation>
    <scope>NUCLEOTIDE SEQUENCE [LARGE SCALE GENOMIC DNA]</scope>
    <source>
        <strain evidence="3 4">130c</strain>
    </source>
</reference>
<dbReference type="InParanoid" id="A0A078ANN7"/>
<dbReference type="AlphaFoldDB" id="A0A078ANN7"/>
<organism evidence="3 4">
    <name type="scientific">Stylonychia lemnae</name>
    <name type="common">Ciliate</name>
    <dbReference type="NCBI Taxonomy" id="5949"/>
    <lineage>
        <taxon>Eukaryota</taxon>
        <taxon>Sar</taxon>
        <taxon>Alveolata</taxon>
        <taxon>Ciliophora</taxon>
        <taxon>Intramacronucleata</taxon>
        <taxon>Spirotrichea</taxon>
        <taxon>Stichotrichia</taxon>
        <taxon>Sporadotrichida</taxon>
        <taxon>Oxytrichidae</taxon>
        <taxon>Stylonychinae</taxon>
        <taxon>Stylonychia</taxon>
    </lineage>
</organism>
<keyword evidence="1" id="KW-0812">Transmembrane</keyword>
<keyword evidence="4" id="KW-1185">Reference proteome</keyword>
<evidence type="ECO:0000259" key="2">
    <source>
        <dbReference type="Pfam" id="PF09423"/>
    </source>
</evidence>
<dbReference type="OrthoDB" id="2100241at2759"/>
<dbReference type="OMA" id="WIQAVIF"/>
<dbReference type="PANTHER" id="PTHR33987">
    <property type="entry name" value="CALCINEURIN-LIKE METALLO-PHOSPHOESTERASE SUPERFAMILY PROTEIN"/>
    <property type="match status" value="1"/>
</dbReference>
<dbReference type="Gene3D" id="3.60.21.70">
    <property type="entry name" value="PhoD-like phosphatase"/>
    <property type="match status" value="1"/>
</dbReference>
<dbReference type="Proteomes" id="UP000039865">
    <property type="component" value="Unassembled WGS sequence"/>
</dbReference>
<proteinExistence type="predicted"/>
<accession>A0A078ANN7</accession>
<dbReference type="InterPro" id="IPR029052">
    <property type="entry name" value="Metallo-depent_PP-like"/>
</dbReference>
<gene>
    <name evidence="3" type="primary">Contig1730.g1876</name>
    <name evidence="3" type="ORF">STYLEM_11954</name>
</gene>
<keyword evidence="1" id="KW-0472">Membrane</keyword>
<feature type="transmembrane region" description="Helical" evidence="1">
    <location>
        <begin position="453"/>
        <end position="473"/>
    </location>
</feature>
<keyword evidence="1" id="KW-1133">Transmembrane helix</keyword>
<protein>
    <submittedName>
        <fullName evidence="3">Phosphodiesterase alkaline phosphatase d-like protein</fullName>
    </submittedName>
</protein>